<reference evidence="1" key="1">
    <citation type="submission" date="2021-08" db="EMBL/GenBank/DDBJ databases">
        <title>The first chromosome-level gecko genome reveals the dynamic sex chromosomes of Neotropical dwarf geckos (Sphaerodactylidae: Sphaerodactylus).</title>
        <authorList>
            <person name="Pinto B.J."/>
            <person name="Keating S.E."/>
            <person name="Gamble T."/>
        </authorList>
    </citation>
    <scope>NUCLEOTIDE SEQUENCE</scope>
    <source>
        <strain evidence="1">TG3544</strain>
    </source>
</reference>
<organism evidence="1 2">
    <name type="scientific">Sphaerodactylus townsendi</name>
    <dbReference type="NCBI Taxonomy" id="933632"/>
    <lineage>
        <taxon>Eukaryota</taxon>
        <taxon>Metazoa</taxon>
        <taxon>Chordata</taxon>
        <taxon>Craniata</taxon>
        <taxon>Vertebrata</taxon>
        <taxon>Euteleostomi</taxon>
        <taxon>Lepidosauria</taxon>
        <taxon>Squamata</taxon>
        <taxon>Bifurcata</taxon>
        <taxon>Gekkota</taxon>
        <taxon>Sphaerodactylidae</taxon>
        <taxon>Sphaerodactylus</taxon>
    </lineage>
</organism>
<sequence>MQLHLVHRAPCIIPPYLSKNESTLGDLLLGFLKYYATEFDWNSQMISVREAKAIPRPDGTEWRNKFICVEEPFDRTNTARAVHEKQKFDIIIDEFRKSWHRLRDRRDLNCILPLRATIQKR</sequence>
<evidence type="ECO:0000313" key="2">
    <source>
        <dbReference type="Proteomes" id="UP000827872"/>
    </source>
</evidence>
<protein>
    <submittedName>
        <fullName evidence="1">Poly(A) RNA polymerase GLD2</fullName>
    </submittedName>
</protein>
<dbReference type="EMBL" id="CM037620">
    <property type="protein sequence ID" value="KAH7994689.1"/>
    <property type="molecule type" value="Genomic_DNA"/>
</dbReference>
<evidence type="ECO:0000313" key="1">
    <source>
        <dbReference type="EMBL" id="KAH7994689.1"/>
    </source>
</evidence>
<gene>
    <name evidence="1" type="primary">TENT2_1</name>
    <name evidence="1" type="ORF">K3G42_013865</name>
</gene>
<name>A0ACB8EQB8_9SAUR</name>
<dbReference type="Proteomes" id="UP000827872">
    <property type="component" value="Linkage Group LG07"/>
</dbReference>
<accession>A0ACB8EQB8</accession>
<keyword evidence="2" id="KW-1185">Reference proteome</keyword>
<proteinExistence type="predicted"/>
<comment type="caution">
    <text evidence="1">The sequence shown here is derived from an EMBL/GenBank/DDBJ whole genome shotgun (WGS) entry which is preliminary data.</text>
</comment>